<comment type="caution">
    <text evidence="4">The sequence shown here is derived from an EMBL/GenBank/DDBJ whole genome shotgun (WGS) entry which is preliminary data.</text>
</comment>
<evidence type="ECO:0000256" key="2">
    <source>
        <dbReference type="SAM" id="Phobius"/>
    </source>
</evidence>
<feature type="domain" description="Anti-sigma K factor RskA C-terminal" evidence="3">
    <location>
        <begin position="131"/>
        <end position="256"/>
    </location>
</feature>
<name>A0ABT5FZN3_9ACTN</name>
<evidence type="ECO:0000313" key="5">
    <source>
        <dbReference type="Proteomes" id="UP001221328"/>
    </source>
</evidence>
<organism evidence="4 5">
    <name type="scientific">Streptomyces gilvifuscus</name>
    <dbReference type="NCBI Taxonomy" id="1550617"/>
    <lineage>
        <taxon>Bacteria</taxon>
        <taxon>Bacillati</taxon>
        <taxon>Actinomycetota</taxon>
        <taxon>Actinomycetes</taxon>
        <taxon>Kitasatosporales</taxon>
        <taxon>Streptomycetaceae</taxon>
        <taxon>Streptomyces</taxon>
    </lineage>
</organism>
<keyword evidence="5" id="KW-1185">Reference proteome</keyword>
<evidence type="ECO:0000259" key="3">
    <source>
        <dbReference type="Pfam" id="PF10099"/>
    </source>
</evidence>
<dbReference type="EMBL" id="JAQOSK010000011">
    <property type="protein sequence ID" value="MDC2957997.1"/>
    <property type="molecule type" value="Genomic_DNA"/>
</dbReference>
<evidence type="ECO:0000256" key="1">
    <source>
        <dbReference type="SAM" id="MobiDB-lite"/>
    </source>
</evidence>
<gene>
    <name evidence="4" type="ORF">PO587_26430</name>
</gene>
<keyword evidence="2" id="KW-1133">Transmembrane helix</keyword>
<protein>
    <submittedName>
        <fullName evidence="4">Anti-sigma factor</fullName>
    </submittedName>
</protein>
<dbReference type="InterPro" id="IPR018764">
    <property type="entry name" value="RskA_C"/>
</dbReference>
<sequence>MKHTDEETLALMALGELSSDSDDLHLQSCQACRGELEALRRVVTTARASEPEEVELLQPPAELWTDIATELDLAHVSADAVAAVAAVDEGPHAVNADTDERLEPPAERSVPTPRATRRRLISRRARFSVALAACAALLGATAGSAITWWVTRGDSTASAGQARALDSLRPASKGYASLHGTKAHRSLTIQVKGLPTTSGYFEVWLMDRSHTKLVSMGVLDPDGKATLPVPKNIDLREYSVVDVSVQPYNGKPDHSGKSIVRGRYAS</sequence>
<keyword evidence="2" id="KW-0472">Membrane</keyword>
<keyword evidence="2" id="KW-0812">Transmembrane</keyword>
<dbReference type="Proteomes" id="UP001221328">
    <property type="component" value="Unassembled WGS sequence"/>
</dbReference>
<evidence type="ECO:0000313" key="4">
    <source>
        <dbReference type="EMBL" id="MDC2957997.1"/>
    </source>
</evidence>
<accession>A0ABT5FZN3</accession>
<reference evidence="4 5" key="1">
    <citation type="journal article" date="2015" name="Int. J. Syst. Evol. Microbiol.">
        <title>Streptomyces gilvifuscus sp. nov., an actinomycete that produces antibacterial compounds isolated from soil.</title>
        <authorList>
            <person name="Nguyen T.M."/>
            <person name="Kim J."/>
        </authorList>
    </citation>
    <scope>NUCLEOTIDE SEQUENCE [LARGE SCALE GENOMIC DNA]</scope>
    <source>
        <strain evidence="4 5">T113</strain>
    </source>
</reference>
<feature type="region of interest" description="Disordered" evidence="1">
    <location>
        <begin position="93"/>
        <end position="115"/>
    </location>
</feature>
<feature type="transmembrane region" description="Helical" evidence="2">
    <location>
        <begin position="127"/>
        <end position="150"/>
    </location>
</feature>
<proteinExistence type="predicted"/>
<dbReference type="Pfam" id="PF10099">
    <property type="entry name" value="RskA_C"/>
    <property type="match status" value="1"/>
</dbReference>
<dbReference type="RefSeq" id="WP_272176934.1">
    <property type="nucleotide sequence ID" value="NZ_JAQOSK010000011.1"/>
</dbReference>